<protein>
    <submittedName>
        <fullName evidence="8">Methyl-accepting chemotaxis protein McpQ</fullName>
    </submittedName>
</protein>
<feature type="transmembrane region" description="Helical" evidence="5">
    <location>
        <begin position="197"/>
        <end position="217"/>
    </location>
</feature>
<keyword evidence="5" id="KW-0472">Membrane</keyword>
<evidence type="ECO:0000256" key="1">
    <source>
        <dbReference type="ARBA" id="ARBA00023224"/>
    </source>
</evidence>
<dbReference type="SMART" id="SM00283">
    <property type="entry name" value="MA"/>
    <property type="match status" value="1"/>
</dbReference>
<evidence type="ECO:0000256" key="4">
    <source>
        <dbReference type="SAM" id="Coils"/>
    </source>
</evidence>
<dbReference type="PANTHER" id="PTHR32089">
    <property type="entry name" value="METHYL-ACCEPTING CHEMOTAXIS PROTEIN MCPB"/>
    <property type="match status" value="1"/>
</dbReference>
<dbReference type="Gene3D" id="6.10.340.10">
    <property type="match status" value="1"/>
</dbReference>
<reference evidence="8 9" key="2">
    <citation type="submission" date="2020-05" db="EMBL/GenBank/DDBJ databases">
        <title>Draft genome sequence of Desulfovibrio sp. strainFSS-1.</title>
        <authorList>
            <person name="Shimoshige H."/>
            <person name="Kobayashi H."/>
            <person name="Maekawa T."/>
        </authorList>
    </citation>
    <scope>NUCLEOTIDE SEQUENCE [LARGE SCALE GENOMIC DNA]</scope>
    <source>
        <strain evidence="8 9">SIID29052-01</strain>
    </source>
</reference>
<keyword evidence="9" id="KW-1185">Reference proteome</keyword>
<evidence type="ECO:0000313" key="8">
    <source>
        <dbReference type="EMBL" id="GFK96062.1"/>
    </source>
</evidence>
<dbReference type="Gene3D" id="1.10.287.950">
    <property type="entry name" value="Methyl-accepting chemotaxis protein"/>
    <property type="match status" value="1"/>
</dbReference>
<name>A0A6V8LUB9_9BACT</name>
<feature type="transmembrane region" description="Helical" evidence="5">
    <location>
        <begin position="6"/>
        <end position="27"/>
    </location>
</feature>
<dbReference type="PROSITE" id="PS50885">
    <property type="entry name" value="HAMP"/>
    <property type="match status" value="1"/>
</dbReference>
<comment type="caution">
    <text evidence="8">The sequence shown here is derived from an EMBL/GenBank/DDBJ whole genome shotgun (WGS) entry which is preliminary data.</text>
</comment>
<keyword evidence="1 3" id="KW-0807">Transducer</keyword>
<dbReference type="AlphaFoldDB" id="A0A6V8LUB9"/>
<accession>A0A6V8LUB9</accession>
<proteinExistence type="inferred from homology"/>
<sequence length="592" mass="61780">MRNLSISARVYAGYAVIVALSVLVWYAGHRNATTLGGELERIAGPDMACLAALKDARFAAREVVAALRARLIPAARQEFLQAQKAGYEANTAALDKASVRLKELGYGTGADPGWERFLQAQAAFLKVARKLDETLDEWSRDTSDVLLTVEVLALAAVDVQTSGDALLASLDALIAANDARIAQSIGQARAAMASGQATALAALGSAVCVAAVVGYLITRNIRRPLAALVAFAGEVSGGNLGVRPEGRFIAELEQLKGSLESMVHTLKEKIDLSEAKTREAAQQASRAEEAVREAQQARSLAELARSEGMREAAGRLEEIVAGLLEAFRELDAEVTRASADSQAQRERVEATTGVMEHVEAASGHAGRCAGEAEATAEDARMKAREGAEVIAGVVASIHDIQARASALKASMADLSSKAGGIGRVMTVISDIADQTNLLALNAAIEAARAGEAGRGFAVVADEVRKLAEKTMTATREVEEAIGGIQAGTAASGEGVDETVEAISRVAVQVDSGGTALKGIVELSQASSVNIRSIGEAMAEHRGASAEVSRSFGEISRMAEETAGAMEKARSVLNRLRQAADALGALMEKLTKA</sequence>
<feature type="domain" description="HAMP" evidence="7">
    <location>
        <begin position="219"/>
        <end position="271"/>
    </location>
</feature>
<dbReference type="SUPFAM" id="SSF158472">
    <property type="entry name" value="HAMP domain-like"/>
    <property type="match status" value="1"/>
</dbReference>
<dbReference type="GO" id="GO:0016020">
    <property type="term" value="C:membrane"/>
    <property type="evidence" value="ECO:0007669"/>
    <property type="project" value="InterPro"/>
</dbReference>
<evidence type="ECO:0000259" key="7">
    <source>
        <dbReference type="PROSITE" id="PS50885"/>
    </source>
</evidence>
<evidence type="ECO:0000259" key="6">
    <source>
        <dbReference type="PROSITE" id="PS50111"/>
    </source>
</evidence>
<evidence type="ECO:0000313" key="9">
    <source>
        <dbReference type="Proteomes" id="UP000494245"/>
    </source>
</evidence>
<dbReference type="InterPro" id="IPR004089">
    <property type="entry name" value="MCPsignal_dom"/>
</dbReference>
<dbReference type="RefSeq" id="WP_173087200.1">
    <property type="nucleotide sequence ID" value="NZ_BLTE01000031.1"/>
</dbReference>
<dbReference type="InterPro" id="IPR003660">
    <property type="entry name" value="HAMP_dom"/>
</dbReference>
<evidence type="ECO:0000256" key="3">
    <source>
        <dbReference type="PROSITE-ProRule" id="PRU00284"/>
    </source>
</evidence>
<keyword evidence="5" id="KW-0812">Transmembrane</keyword>
<dbReference type="Pfam" id="PF00015">
    <property type="entry name" value="MCPsignal"/>
    <property type="match status" value="1"/>
</dbReference>
<dbReference type="SUPFAM" id="SSF58104">
    <property type="entry name" value="Methyl-accepting chemotaxis protein (MCP) signaling domain"/>
    <property type="match status" value="1"/>
</dbReference>
<keyword evidence="5" id="KW-1133">Transmembrane helix</keyword>
<keyword evidence="4" id="KW-0175">Coiled coil</keyword>
<feature type="domain" description="Methyl-accepting transducer" evidence="6">
    <location>
        <begin position="319"/>
        <end position="555"/>
    </location>
</feature>
<dbReference type="EMBL" id="BLTE01000031">
    <property type="protein sequence ID" value="GFK96062.1"/>
    <property type="molecule type" value="Genomic_DNA"/>
</dbReference>
<organism evidence="8 9">
    <name type="scientific">Fundidesulfovibrio magnetotacticus</name>
    <dbReference type="NCBI Taxonomy" id="2730080"/>
    <lineage>
        <taxon>Bacteria</taxon>
        <taxon>Pseudomonadati</taxon>
        <taxon>Thermodesulfobacteriota</taxon>
        <taxon>Desulfovibrionia</taxon>
        <taxon>Desulfovibrionales</taxon>
        <taxon>Desulfovibrionaceae</taxon>
        <taxon>Fundidesulfovibrio</taxon>
    </lineage>
</organism>
<dbReference type="PANTHER" id="PTHR32089:SF112">
    <property type="entry name" value="LYSOZYME-LIKE PROTEIN-RELATED"/>
    <property type="match status" value="1"/>
</dbReference>
<dbReference type="PROSITE" id="PS50111">
    <property type="entry name" value="CHEMOTAXIS_TRANSDUC_2"/>
    <property type="match status" value="1"/>
</dbReference>
<feature type="coiled-coil region" evidence="4">
    <location>
        <begin position="249"/>
        <end position="307"/>
    </location>
</feature>
<dbReference type="SMART" id="SM00304">
    <property type="entry name" value="HAMP"/>
    <property type="match status" value="1"/>
</dbReference>
<dbReference type="Pfam" id="PF00672">
    <property type="entry name" value="HAMP"/>
    <property type="match status" value="1"/>
</dbReference>
<evidence type="ECO:0000256" key="5">
    <source>
        <dbReference type="SAM" id="Phobius"/>
    </source>
</evidence>
<dbReference type="Proteomes" id="UP000494245">
    <property type="component" value="Unassembled WGS sequence"/>
</dbReference>
<reference evidence="8 9" key="1">
    <citation type="submission" date="2020-04" db="EMBL/GenBank/DDBJ databases">
        <authorList>
            <consortium name="Desulfovibrio sp. FSS-1 genome sequencing consortium"/>
            <person name="Shimoshige H."/>
            <person name="Kobayashi H."/>
            <person name="Maekawa T."/>
        </authorList>
    </citation>
    <scope>NUCLEOTIDE SEQUENCE [LARGE SCALE GENOMIC DNA]</scope>
    <source>
        <strain evidence="8 9">SIID29052-01</strain>
    </source>
</reference>
<comment type="similarity">
    <text evidence="2">Belongs to the methyl-accepting chemotaxis (MCP) protein family.</text>
</comment>
<gene>
    <name evidence="8" type="primary">mcpQ_19</name>
    <name evidence="8" type="ORF">NNJEOMEG_03936</name>
</gene>
<evidence type="ECO:0000256" key="2">
    <source>
        <dbReference type="ARBA" id="ARBA00029447"/>
    </source>
</evidence>
<dbReference type="GO" id="GO:0007165">
    <property type="term" value="P:signal transduction"/>
    <property type="evidence" value="ECO:0007669"/>
    <property type="project" value="UniProtKB-KW"/>
</dbReference>